<accession>A0A9P6R175</accession>
<dbReference type="InterPro" id="IPR019787">
    <property type="entry name" value="Znf_PHD-finger"/>
</dbReference>
<evidence type="ECO:0000313" key="10">
    <source>
        <dbReference type="Proteomes" id="UP000823405"/>
    </source>
</evidence>
<dbReference type="PANTHER" id="PTHR13513">
    <property type="entry name" value="E3 UBIQUITIN-PROTEIN LIGASE UBR7"/>
    <property type="match status" value="1"/>
</dbReference>
<dbReference type="PROSITE" id="PS01359">
    <property type="entry name" value="ZF_PHD_1"/>
    <property type="match status" value="1"/>
</dbReference>
<dbReference type="InterPro" id="IPR011011">
    <property type="entry name" value="Znf_FYVE_PHD"/>
</dbReference>
<evidence type="ECO:0000256" key="4">
    <source>
        <dbReference type="PROSITE-ProRule" id="PRU00146"/>
    </source>
</evidence>
<dbReference type="SUPFAM" id="SSF57903">
    <property type="entry name" value="FYVE/PHD zinc finger"/>
    <property type="match status" value="1"/>
</dbReference>
<dbReference type="EMBL" id="JAAAIN010000932">
    <property type="protein sequence ID" value="KAG0309470.1"/>
    <property type="molecule type" value="Genomic_DNA"/>
</dbReference>
<dbReference type="PANTHER" id="PTHR13513:SF9">
    <property type="entry name" value="E3 UBIQUITIN-PROTEIN LIGASE UBR7-RELATED"/>
    <property type="match status" value="1"/>
</dbReference>
<dbReference type="GO" id="GO:0008270">
    <property type="term" value="F:zinc ion binding"/>
    <property type="evidence" value="ECO:0007669"/>
    <property type="project" value="UniProtKB-KW"/>
</dbReference>
<evidence type="ECO:0000259" key="7">
    <source>
        <dbReference type="PROSITE" id="PS50016"/>
    </source>
</evidence>
<evidence type="ECO:0000256" key="6">
    <source>
        <dbReference type="SAM" id="MobiDB-lite"/>
    </source>
</evidence>
<dbReference type="CDD" id="cd19677">
    <property type="entry name" value="UBR-box_UBR7"/>
    <property type="match status" value="1"/>
</dbReference>
<organism evidence="9 10">
    <name type="scientific">Linnemannia gamsii</name>
    <dbReference type="NCBI Taxonomy" id="64522"/>
    <lineage>
        <taxon>Eukaryota</taxon>
        <taxon>Fungi</taxon>
        <taxon>Fungi incertae sedis</taxon>
        <taxon>Mucoromycota</taxon>
        <taxon>Mortierellomycotina</taxon>
        <taxon>Mortierellomycetes</taxon>
        <taxon>Mortierellales</taxon>
        <taxon>Mortierellaceae</taxon>
        <taxon>Linnemannia</taxon>
    </lineage>
</organism>
<feature type="domain" description="PHD-type" evidence="7">
    <location>
        <begin position="126"/>
        <end position="179"/>
    </location>
</feature>
<keyword evidence="1" id="KW-0479">Metal-binding</keyword>
<dbReference type="InterPro" id="IPR013083">
    <property type="entry name" value="Znf_RING/FYVE/PHD"/>
</dbReference>
<gene>
    <name evidence="9" type="ORF">BGZ97_013066</name>
</gene>
<evidence type="ECO:0000256" key="2">
    <source>
        <dbReference type="ARBA" id="ARBA00022771"/>
    </source>
</evidence>
<dbReference type="InterPro" id="IPR040204">
    <property type="entry name" value="UBR7"/>
</dbReference>
<keyword evidence="3" id="KW-0862">Zinc</keyword>
<dbReference type="InterPro" id="IPR019786">
    <property type="entry name" value="Zinc_finger_PHD-type_CS"/>
</dbReference>
<dbReference type="CDD" id="cd15542">
    <property type="entry name" value="PHD_UBR7"/>
    <property type="match status" value="1"/>
</dbReference>
<proteinExistence type="predicted"/>
<dbReference type="GO" id="GO:0005737">
    <property type="term" value="C:cytoplasm"/>
    <property type="evidence" value="ECO:0007669"/>
    <property type="project" value="TreeGrafter"/>
</dbReference>
<dbReference type="PROSITE" id="PS51157">
    <property type="entry name" value="ZF_UBR"/>
    <property type="match status" value="1"/>
</dbReference>
<evidence type="ECO:0008006" key="11">
    <source>
        <dbReference type="Google" id="ProtNLM"/>
    </source>
</evidence>
<dbReference type="Gene3D" id="3.30.40.10">
    <property type="entry name" value="Zinc/RING finger domain, C3HC4 (zinc finger)"/>
    <property type="match status" value="1"/>
</dbReference>
<feature type="region of interest" description="Disordered" evidence="6">
    <location>
        <begin position="283"/>
        <end position="311"/>
    </location>
</feature>
<evidence type="ECO:0000256" key="1">
    <source>
        <dbReference type="ARBA" id="ARBA00022723"/>
    </source>
</evidence>
<evidence type="ECO:0000256" key="5">
    <source>
        <dbReference type="PROSITE-ProRule" id="PRU00508"/>
    </source>
</evidence>
<sequence length="442" mass="49061">MAEQDTITVSEYIAEQERLEQEARELFPKKFDMLKNQHHVSDSAGYVRQPVYSCLTCNPNPSEEAGFCYSCSISCHGDHNLVELFTKRAFRCDCGTDKFKNVKCTLDAKPAGAVNELNQYSHNFLGQFCWCNVQYDPHKEESTMLQCVICEDWFHDSCIGINPHGDDFDDFICRTCTRDHPFLRRYAHHPSFMIGLSEKGGGPKSVIMVDSSKAAGNTKDALVKVDVKNESSDSLVDVVSTEHEKTSVATTTTTSTSAMSSTMAQVSCTTIVVATADTVVESQEGEVTQKKRPLESTTNNTNNEAKDSNKKIKLDTGVKSESAICKLDQQPTDPYPDQEVNLFATEGWRDLLCQCTSCLTLYTKEGVASFILGEEAVYEAEDDDEAESSTLESGMKKLGEMDRVQMMDGVLAYNRMRAGPFSSHILSRAKSLPRATSMLSLQ</sequence>
<dbReference type="PROSITE" id="PS50016">
    <property type="entry name" value="ZF_PHD_2"/>
    <property type="match status" value="1"/>
</dbReference>
<dbReference type="SMART" id="SM00396">
    <property type="entry name" value="ZnF_UBR1"/>
    <property type="match status" value="1"/>
</dbReference>
<dbReference type="SMART" id="SM00249">
    <property type="entry name" value="PHD"/>
    <property type="match status" value="1"/>
</dbReference>
<evidence type="ECO:0000313" key="9">
    <source>
        <dbReference type="EMBL" id="KAG0309470.1"/>
    </source>
</evidence>
<dbReference type="OrthoDB" id="5795902at2759"/>
<name>A0A9P6R175_9FUNG</name>
<evidence type="ECO:0000259" key="8">
    <source>
        <dbReference type="PROSITE" id="PS51157"/>
    </source>
</evidence>
<comment type="caution">
    <text evidence="9">The sequence shown here is derived from an EMBL/GenBank/DDBJ whole genome shotgun (WGS) entry which is preliminary data.</text>
</comment>
<feature type="zinc finger region" description="UBR-type" evidence="5">
    <location>
        <begin position="35"/>
        <end position="109"/>
    </location>
</feature>
<keyword evidence="2 4" id="KW-0863">Zinc-finger</keyword>
<dbReference type="InterPro" id="IPR001965">
    <property type="entry name" value="Znf_PHD"/>
</dbReference>
<dbReference type="AlphaFoldDB" id="A0A9P6R175"/>
<reference evidence="9" key="1">
    <citation type="journal article" date="2020" name="Fungal Divers.">
        <title>Resolving the Mortierellaceae phylogeny through synthesis of multi-gene phylogenetics and phylogenomics.</title>
        <authorList>
            <person name="Vandepol N."/>
            <person name="Liber J."/>
            <person name="Desiro A."/>
            <person name="Na H."/>
            <person name="Kennedy M."/>
            <person name="Barry K."/>
            <person name="Grigoriev I.V."/>
            <person name="Miller A.N."/>
            <person name="O'Donnell K."/>
            <person name="Stajich J.E."/>
            <person name="Bonito G."/>
        </authorList>
    </citation>
    <scope>NUCLEOTIDE SEQUENCE</scope>
    <source>
        <strain evidence="9">NVP60</strain>
    </source>
</reference>
<dbReference type="GO" id="GO:0061630">
    <property type="term" value="F:ubiquitin protein ligase activity"/>
    <property type="evidence" value="ECO:0007669"/>
    <property type="project" value="InterPro"/>
</dbReference>
<feature type="domain" description="UBR-type" evidence="8">
    <location>
        <begin position="35"/>
        <end position="109"/>
    </location>
</feature>
<dbReference type="InterPro" id="IPR047506">
    <property type="entry name" value="UBR7-like_UBR-box"/>
</dbReference>
<protein>
    <recommendedName>
        <fullName evidence="11">UBR-type domain-containing protein</fullName>
    </recommendedName>
</protein>
<keyword evidence="10" id="KW-1185">Reference proteome</keyword>
<evidence type="ECO:0000256" key="3">
    <source>
        <dbReference type="ARBA" id="ARBA00022833"/>
    </source>
</evidence>
<dbReference type="Pfam" id="PF02207">
    <property type="entry name" value="zf-UBR"/>
    <property type="match status" value="1"/>
</dbReference>
<dbReference type="InterPro" id="IPR003126">
    <property type="entry name" value="Znf_UBR"/>
</dbReference>
<dbReference type="Proteomes" id="UP000823405">
    <property type="component" value="Unassembled WGS sequence"/>
</dbReference>